<comment type="similarity">
    <text evidence="4 11">Belongs to the 1-acyl-sn-glycerol-3-phosphate acyltransferase family.</text>
</comment>
<keyword evidence="7 11" id="KW-0444">Lipid biosynthesis</keyword>
<comment type="pathway">
    <text evidence="3">Lipid metabolism.</text>
</comment>
<accession>A0A654KFY9</accession>
<keyword evidence="10 11" id="KW-0012">Acyltransferase</keyword>
<comment type="pathway">
    <text evidence="2">Phospholipid metabolism; CDP-diacylglycerol biosynthesis; CDP-diacylglycerol from sn-glycerol 3-phosphate: step 2/3.</text>
</comment>
<evidence type="ECO:0000256" key="11">
    <source>
        <dbReference type="RuleBase" id="RU361267"/>
    </source>
</evidence>
<evidence type="ECO:0000256" key="6">
    <source>
        <dbReference type="ARBA" id="ARBA00016139"/>
    </source>
</evidence>
<organism evidence="14 15">
    <name type="scientific">Taylorella equigenitalis (strain MCE9)</name>
    <dbReference type="NCBI Taxonomy" id="937774"/>
    <lineage>
        <taxon>Bacteria</taxon>
        <taxon>Pseudomonadati</taxon>
        <taxon>Pseudomonadota</taxon>
        <taxon>Betaproteobacteria</taxon>
        <taxon>Burkholderiales</taxon>
        <taxon>Alcaligenaceae</taxon>
        <taxon>Taylorella</taxon>
    </lineage>
</organism>
<dbReference type="GO" id="GO:0016020">
    <property type="term" value="C:membrane"/>
    <property type="evidence" value="ECO:0007669"/>
    <property type="project" value="InterPro"/>
</dbReference>
<feature type="domain" description="Phospholipid/glycerol acyltransferase" evidence="13">
    <location>
        <begin position="67"/>
        <end position="179"/>
    </location>
</feature>
<dbReference type="InterPro" id="IPR002123">
    <property type="entry name" value="Plipid/glycerol_acylTrfase"/>
</dbReference>
<evidence type="ECO:0000256" key="7">
    <source>
        <dbReference type="ARBA" id="ARBA00022516"/>
    </source>
</evidence>
<dbReference type="Proteomes" id="UP000007472">
    <property type="component" value="Chromosome"/>
</dbReference>
<dbReference type="KEGG" id="teq:TEQUI_0414"/>
<keyword evidence="8 11" id="KW-0808">Transferase</keyword>
<reference evidence="14 15" key="1">
    <citation type="journal article" date="2011" name="J. Bacteriol.">
        <title>Genome sequence of Taylorella equigenitalis MCE9, the causative agent of contagious equine metritis.</title>
        <authorList>
            <person name="Hebert L."/>
            <person name="Moumen B."/>
            <person name="Duquesne F."/>
            <person name="Breuil M.F."/>
            <person name="Laugier C."/>
            <person name="Batto J.M."/>
            <person name="Renault P."/>
            <person name="Petry S."/>
        </authorList>
    </citation>
    <scope>NUCLEOTIDE SEQUENCE [LARGE SCALE GENOMIC DNA]</scope>
    <source>
        <strain evidence="14 15">MCE9</strain>
    </source>
</reference>
<evidence type="ECO:0000259" key="13">
    <source>
        <dbReference type="SMART" id="SM00563"/>
    </source>
</evidence>
<evidence type="ECO:0000256" key="12">
    <source>
        <dbReference type="SAM" id="Phobius"/>
    </source>
</evidence>
<keyword evidence="11" id="KW-1208">Phospholipid metabolism</keyword>
<protein>
    <recommendedName>
        <fullName evidence="6 11">1-acyl-sn-glycerol-3-phosphate acyltransferase</fullName>
        <ecNumber evidence="5 11">2.3.1.51</ecNumber>
    </recommendedName>
</protein>
<dbReference type="AlphaFoldDB" id="A0A654KFY9"/>
<keyword evidence="12" id="KW-1133">Transmembrane helix</keyword>
<evidence type="ECO:0000256" key="4">
    <source>
        <dbReference type="ARBA" id="ARBA00008655"/>
    </source>
</evidence>
<evidence type="ECO:0000256" key="3">
    <source>
        <dbReference type="ARBA" id="ARBA00005189"/>
    </source>
</evidence>
<keyword evidence="12" id="KW-0812">Transmembrane</keyword>
<evidence type="ECO:0000256" key="9">
    <source>
        <dbReference type="ARBA" id="ARBA00023098"/>
    </source>
</evidence>
<evidence type="ECO:0000256" key="1">
    <source>
        <dbReference type="ARBA" id="ARBA00001141"/>
    </source>
</evidence>
<evidence type="ECO:0000313" key="15">
    <source>
        <dbReference type="Proteomes" id="UP000007472"/>
    </source>
</evidence>
<evidence type="ECO:0000256" key="8">
    <source>
        <dbReference type="ARBA" id="ARBA00022679"/>
    </source>
</evidence>
<name>A0A654KFY9_TAYEM</name>
<evidence type="ECO:0000256" key="10">
    <source>
        <dbReference type="ARBA" id="ARBA00023315"/>
    </source>
</evidence>
<dbReference type="NCBIfam" id="TIGR00530">
    <property type="entry name" value="AGP_acyltrn"/>
    <property type="match status" value="1"/>
</dbReference>
<evidence type="ECO:0000256" key="5">
    <source>
        <dbReference type="ARBA" id="ARBA00013211"/>
    </source>
</evidence>
<dbReference type="GO" id="GO:0006654">
    <property type="term" value="P:phosphatidic acid biosynthetic process"/>
    <property type="evidence" value="ECO:0007669"/>
    <property type="project" value="TreeGrafter"/>
</dbReference>
<dbReference type="SUPFAM" id="SSF69593">
    <property type="entry name" value="Glycerol-3-phosphate (1)-acyltransferase"/>
    <property type="match status" value="1"/>
</dbReference>
<keyword evidence="9 11" id="KW-0443">Lipid metabolism</keyword>
<evidence type="ECO:0000256" key="2">
    <source>
        <dbReference type="ARBA" id="ARBA00004728"/>
    </source>
</evidence>
<keyword evidence="11" id="KW-0594">Phospholipid biosynthesis</keyword>
<dbReference type="InterPro" id="IPR004552">
    <property type="entry name" value="AGP_acyltrans"/>
</dbReference>
<dbReference type="PANTHER" id="PTHR10434">
    <property type="entry name" value="1-ACYL-SN-GLYCEROL-3-PHOSPHATE ACYLTRANSFERASE"/>
    <property type="match status" value="1"/>
</dbReference>
<gene>
    <name evidence="14" type="ordered locus">TEQUI_0414</name>
</gene>
<dbReference type="GO" id="GO:0003841">
    <property type="term" value="F:1-acylglycerol-3-phosphate O-acyltransferase activity"/>
    <property type="evidence" value="ECO:0007669"/>
    <property type="project" value="UniProtKB-UniRule"/>
</dbReference>
<dbReference type="CDD" id="cd07989">
    <property type="entry name" value="LPLAT_AGPAT-like"/>
    <property type="match status" value="1"/>
</dbReference>
<dbReference type="SMART" id="SM00563">
    <property type="entry name" value="PlsC"/>
    <property type="match status" value="1"/>
</dbReference>
<dbReference type="GO" id="GO:0016024">
    <property type="term" value="P:CDP-diacylglycerol biosynthetic process"/>
    <property type="evidence" value="ECO:0007669"/>
    <property type="project" value="UniProtKB-UniPathway"/>
</dbReference>
<sequence>MPLLRFFYRFLFLVLIILTGMMFLVLCYKVFNQKRRDEVIRRLSKALVRSTGIKIQYKGTPVLEGPVLIVANHVSWLDIFLLNCKRINRFIAKVEIKSWPIVGWMVSAVGTIYIDRSSRQGLKEINEKMAESFSKGDSVGLFPEGTTTEGFTVLPLFSGLFDVAIKMEIPVQPVALLFTYKGERSGRVAFVGDQSLMKNLWILLSSRKVGVTVKYLPMMQMPDKGELSRQELTDFVYKQLLNEVATPQISSR</sequence>
<dbReference type="EC" id="2.3.1.51" evidence="5 11"/>
<evidence type="ECO:0000313" key="14">
    <source>
        <dbReference type="EMBL" id="ADU91358.1"/>
    </source>
</evidence>
<dbReference type="PANTHER" id="PTHR10434:SF64">
    <property type="entry name" value="1-ACYL-SN-GLYCEROL-3-PHOSPHATE ACYLTRANSFERASE-RELATED"/>
    <property type="match status" value="1"/>
</dbReference>
<feature type="transmembrane region" description="Helical" evidence="12">
    <location>
        <begin position="6"/>
        <end position="31"/>
    </location>
</feature>
<comment type="catalytic activity">
    <reaction evidence="1 11">
        <text>a 1-acyl-sn-glycero-3-phosphate + an acyl-CoA = a 1,2-diacyl-sn-glycero-3-phosphate + CoA</text>
        <dbReference type="Rhea" id="RHEA:19709"/>
        <dbReference type="ChEBI" id="CHEBI:57287"/>
        <dbReference type="ChEBI" id="CHEBI:57970"/>
        <dbReference type="ChEBI" id="CHEBI:58342"/>
        <dbReference type="ChEBI" id="CHEBI:58608"/>
        <dbReference type="EC" id="2.3.1.51"/>
    </reaction>
</comment>
<dbReference type="EMBL" id="CP002456">
    <property type="protein sequence ID" value="ADU91358.1"/>
    <property type="molecule type" value="Genomic_DNA"/>
</dbReference>
<keyword evidence="12" id="KW-0472">Membrane</keyword>
<dbReference type="Pfam" id="PF01553">
    <property type="entry name" value="Acyltransferase"/>
    <property type="match status" value="1"/>
</dbReference>
<proteinExistence type="inferred from homology"/>
<dbReference type="UniPathway" id="UPA00557">
    <property type="reaction ID" value="UER00613"/>
</dbReference>
<comment type="domain">
    <text evidence="11">The HXXXXD motif is essential for acyltransferase activity and may constitute the binding site for the phosphate moiety of the glycerol-3-phosphate.</text>
</comment>